<evidence type="ECO:0000259" key="4">
    <source>
        <dbReference type="Pfam" id="PF03816"/>
    </source>
</evidence>
<comment type="similarity">
    <text evidence="1">Belongs to the LytR/CpsA/Psr (LCP) family.</text>
</comment>
<dbReference type="PANTHER" id="PTHR33392">
    <property type="entry name" value="POLYISOPRENYL-TEICHOIC ACID--PEPTIDOGLYCAN TEICHOIC ACID TRANSFERASE TAGU"/>
    <property type="match status" value="1"/>
</dbReference>
<accession>A0A937REB5</accession>
<keyword evidence="6" id="KW-1185">Reference proteome</keyword>
<dbReference type="Gene3D" id="3.40.630.190">
    <property type="entry name" value="LCP protein"/>
    <property type="match status" value="1"/>
</dbReference>
<dbReference type="Pfam" id="PF03816">
    <property type="entry name" value="LytR_cpsA_psr"/>
    <property type="match status" value="1"/>
</dbReference>
<feature type="compositionally biased region" description="Basic and acidic residues" evidence="2">
    <location>
        <begin position="96"/>
        <end position="110"/>
    </location>
</feature>
<feature type="transmembrane region" description="Helical" evidence="3">
    <location>
        <begin position="115"/>
        <end position="138"/>
    </location>
</feature>
<protein>
    <submittedName>
        <fullName evidence="5">LCP family protein</fullName>
    </submittedName>
</protein>
<keyword evidence="3" id="KW-1133">Transmembrane helix</keyword>
<reference evidence="5" key="1">
    <citation type="submission" date="2020-12" db="EMBL/GenBank/DDBJ databases">
        <title>Genomic characterization of non-nitrogen-fixing Frankia strains.</title>
        <authorList>
            <person name="Carlos-Shanley C."/>
            <person name="Guerra T."/>
            <person name="Hahn D."/>
        </authorList>
    </citation>
    <scope>NUCLEOTIDE SEQUENCE</scope>
    <source>
        <strain evidence="5">CN6</strain>
    </source>
</reference>
<feature type="region of interest" description="Disordered" evidence="2">
    <location>
        <begin position="1"/>
        <end position="110"/>
    </location>
</feature>
<organism evidence="5 6">
    <name type="scientific">Frankia nepalensis</name>
    <dbReference type="NCBI Taxonomy" id="1836974"/>
    <lineage>
        <taxon>Bacteria</taxon>
        <taxon>Bacillati</taxon>
        <taxon>Actinomycetota</taxon>
        <taxon>Actinomycetes</taxon>
        <taxon>Frankiales</taxon>
        <taxon>Frankiaceae</taxon>
        <taxon>Frankia</taxon>
    </lineage>
</organism>
<proteinExistence type="inferred from homology"/>
<evidence type="ECO:0000256" key="2">
    <source>
        <dbReference type="SAM" id="MobiDB-lite"/>
    </source>
</evidence>
<dbReference type="EMBL" id="JAEACQ010000186">
    <property type="protein sequence ID" value="MBL7628422.1"/>
    <property type="molecule type" value="Genomic_DNA"/>
</dbReference>
<evidence type="ECO:0000313" key="6">
    <source>
        <dbReference type="Proteomes" id="UP000604475"/>
    </source>
</evidence>
<gene>
    <name evidence="5" type="ORF">I7412_14925</name>
</gene>
<name>A0A937REB5_9ACTN</name>
<dbReference type="InterPro" id="IPR004474">
    <property type="entry name" value="LytR_CpsA_psr"/>
</dbReference>
<keyword evidence="3" id="KW-0472">Membrane</keyword>
<feature type="compositionally biased region" description="Gly residues" evidence="2">
    <location>
        <begin position="44"/>
        <end position="55"/>
    </location>
</feature>
<feature type="compositionally biased region" description="Gly residues" evidence="2">
    <location>
        <begin position="68"/>
        <end position="78"/>
    </location>
</feature>
<dbReference type="InterPro" id="IPR050922">
    <property type="entry name" value="LytR/CpsA/Psr_CW_biosynth"/>
</dbReference>
<dbReference type="AlphaFoldDB" id="A0A937REB5"/>
<keyword evidence="3" id="KW-0812">Transmembrane</keyword>
<evidence type="ECO:0000313" key="5">
    <source>
        <dbReference type="EMBL" id="MBL7628422.1"/>
    </source>
</evidence>
<feature type="domain" description="Cell envelope-related transcriptional attenuator" evidence="4">
    <location>
        <begin position="190"/>
        <end position="352"/>
    </location>
</feature>
<dbReference type="PANTHER" id="PTHR33392:SF6">
    <property type="entry name" value="POLYISOPRENYL-TEICHOIC ACID--PEPTIDOGLYCAN TEICHOIC ACID TRANSFERASE TAGU"/>
    <property type="match status" value="1"/>
</dbReference>
<evidence type="ECO:0000256" key="3">
    <source>
        <dbReference type="SAM" id="Phobius"/>
    </source>
</evidence>
<evidence type="ECO:0000256" key="1">
    <source>
        <dbReference type="ARBA" id="ARBA00006068"/>
    </source>
</evidence>
<dbReference type="Proteomes" id="UP000604475">
    <property type="component" value="Unassembled WGS sequence"/>
</dbReference>
<feature type="compositionally biased region" description="Basic and acidic residues" evidence="2">
    <location>
        <begin position="11"/>
        <end position="26"/>
    </location>
</feature>
<dbReference type="NCBIfam" id="TIGR00350">
    <property type="entry name" value="lytR_cpsA_psr"/>
    <property type="match status" value="1"/>
</dbReference>
<comment type="caution">
    <text evidence="5">The sequence shown here is derived from an EMBL/GenBank/DDBJ whole genome shotgun (WGS) entry which is preliminary data.</text>
</comment>
<sequence length="488" mass="50720">MTWPREPWPVGRREPSPRGNDPREDFGQAGPHRGPGPGRREPAGRGGARAGGPGRPGVPPAGPPPRGAVGGANQGGVPHGDPYRAAPGQGYPYREPGTDHPPGEPARRESGARRVVTIVAAVCALAVLLVAGTGWAVIRHYDGKVSHVTLRLDGVDRPEAAGGGTRNILLVGSDTRAGANGGFGDVEGQRSDTTILAHLDKDGSTTLVSFPRDLWLTIPAYTDSDGTEHQEQESKLNAAFALGGPSLLVRTLETFTGIRIDHYAQVDFSGFQQITDALGGVTVCVKELPESLKAQGFDNLNDKMSGWSGQVGDNRLDGARALAFVRQRYGLPEGDLDRIRRQQQFLGVVFHALTAGSTLVNPPRIRAVLNAATQALTLDTGTSLIDLQPLALRMQGVASGGVAFKTVPAAPGNRANQSVLVVDPGELETLLAPLRPGGGSAAGAGLVTRRAVPAAAGPVAVRRASLVANSAQAQAQQAPPPAASSCTY</sequence>
<feature type="compositionally biased region" description="Pro residues" evidence="2">
    <location>
        <begin position="56"/>
        <end position="66"/>
    </location>
</feature>